<evidence type="ECO:0000256" key="1">
    <source>
        <dbReference type="SAM" id="MobiDB-lite"/>
    </source>
</evidence>
<reference evidence="3" key="1">
    <citation type="submission" date="2011-07" db="EMBL/GenBank/DDBJ databases">
        <authorList>
            <consortium name="Caenorhabditis brenneri Sequencing and Analysis Consortium"/>
            <person name="Wilson R.K."/>
        </authorList>
    </citation>
    <scope>NUCLEOTIDE SEQUENCE [LARGE SCALE GENOMIC DNA]</scope>
    <source>
        <strain evidence="3">PB2801</strain>
    </source>
</reference>
<dbReference type="AlphaFoldDB" id="G0PBG6"/>
<keyword evidence="3" id="KW-1185">Reference proteome</keyword>
<feature type="region of interest" description="Disordered" evidence="1">
    <location>
        <begin position="135"/>
        <end position="201"/>
    </location>
</feature>
<organism evidence="3">
    <name type="scientific">Caenorhabditis brenneri</name>
    <name type="common">Nematode worm</name>
    <dbReference type="NCBI Taxonomy" id="135651"/>
    <lineage>
        <taxon>Eukaryota</taxon>
        <taxon>Metazoa</taxon>
        <taxon>Ecdysozoa</taxon>
        <taxon>Nematoda</taxon>
        <taxon>Chromadorea</taxon>
        <taxon>Rhabditida</taxon>
        <taxon>Rhabditina</taxon>
        <taxon>Rhabditomorpha</taxon>
        <taxon>Rhabditoidea</taxon>
        <taxon>Rhabditidae</taxon>
        <taxon>Peloderinae</taxon>
        <taxon>Caenorhabditis</taxon>
    </lineage>
</organism>
<accession>G0PBG6</accession>
<protein>
    <submittedName>
        <fullName evidence="2">Uncharacterized protein</fullName>
    </submittedName>
</protein>
<evidence type="ECO:0000313" key="2">
    <source>
        <dbReference type="EMBL" id="EGT50479.1"/>
    </source>
</evidence>
<sequence length="201" mass="23576">MMAARRAQRRQQLQEPGVSLHRGIWNSTRSRRNMRPPEPHIMLTPPRRLQYLPKRVPTRRPKNLRVRKISVCRLEQIMEHPNMATSEEKILYYFLKHFWERYGTASLVRGDPTDSPIVEFRTTDDPEEAEYLWNLDYKGPMPGADQTPPPRRGYRAPEISSIPKPKAFQDTSQPESPTDTPQDPFGTPRRKRNPDASEEEF</sequence>
<dbReference type="EMBL" id="GL380211">
    <property type="protein sequence ID" value="EGT50479.1"/>
    <property type="molecule type" value="Genomic_DNA"/>
</dbReference>
<gene>
    <name evidence="2" type="ORF">CAEBREN_13801</name>
</gene>
<dbReference type="InParanoid" id="G0PBG6"/>
<name>G0PBG6_CAEBE</name>
<dbReference type="Proteomes" id="UP000008068">
    <property type="component" value="Unassembled WGS sequence"/>
</dbReference>
<evidence type="ECO:0000313" key="3">
    <source>
        <dbReference type="Proteomes" id="UP000008068"/>
    </source>
</evidence>
<dbReference type="HOGENOM" id="CLU_1361498_0_0_1"/>
<feature type="region of interest" description="Disordered" evidence="1">
    <location>
        <begin position="1"/>
        <end position="42"/>
    </location>
</feature>
<proteinExistence type="predicted"/>
<feature type="compositionally biased region" description="Polar residues" evidence="1">
    <location>
        <begin position="169"/>
        <end position="181"/>
    </location>
</feature>